<proteinExistence type="predicted"/>
<evidence type="ECO:0000313" key="3">
    <source>
        <dbReference type="Proteomes" id="UP000186074"/>
    </source>
</evidence>
<gene>
    <name evidence="2" type="ORF">LPB137_09105</name>
</gene>
<dbReference type="OrthoDB" id="9801841at2"/>
<dbReference type="RefSeq" id="WP_076087270.1">
    <property type="nucleotide sequence ID" value="NZ_CP019070.1"/>
</dbReference>
<dbReference type="KEGG" id="alp:LPB137_09105"/>
<dbReference type="AlphaFoldDB" id="A0A1P8KN94"/>
<dbReference type="InterPro" id="IPR011460">
    <property type="entry name" value="Lcl_C"/>
</dbReference>
<accession>A0A1P8KN94</accession>
<feature type="domain" description="Lcl C-terminal" evidence="1">
    <location>
        <begin position="139"/>
        <end position="255"/>
    </location>
</feature>
<protein>
    <recommendedName>
        <fullName evidence="1">Lcl C-terminal domain-containing protein</fullName>
    </recommendedName>
</protein>
<dbReference type="EMBL" id="CP019070">
    <property type="protein sequence ID" value="APW66003.1"/>
    <property type="molecule type" value="Genomic_DNA"/>
</dbReference>
<evidence type="ECO:0000313" key="2">
    <source>
        <dbReference type="EMBL" id="APW66003.1"/>
    </source>
</evidence>
<sequence>MTLGGYDDWRIPSIKELYSLANFDGELMKPESGKESTPYIDTNYFEYQYDKRLIFAGQFYSSTVYVKNDVQNFTKNGGLQGVFGFNFSDGHIKSYETGKFFDGTTIKDSDGMFVPGCFVRAVRGNTTLYNMEYIDNKDNTVTDKSTSLMWSKNDSGMKMNWVEALEYAKNSKLAGYSDWRLPNSKELQSLVDYEKKDFPAINTEFFNTTLKSFESAKDAYYFWTSTTQGDFKYTGAYISFAQAWSKKNSKATEYFDWHGAGAQRSDPKIGKPADYELASDMASDYISIKNWVRLVRDEPQSDEK</sequence>
<organism evidence="2 3">
    <name type="scientific">Poseidonibacter parvus</name>
    <dbReference type="NCBI Taxonomy" id="1850254"/>
    <lineage>
        <taxon>Bacteria</taxon>
        <taxon>Pseudomonadati</taxon>
        <taxon>Campylobacterota</taxon>
        <taxon>Epsilonproteobacteria</taxon>
        <taxon>Campylobacterales</taxon>
        <taxon>Arcobacteraceae</taxon>
        <taxon>Poseidonibacter</taxon>
    </lineage>
</organism>
<dbReference type="Proteomes" id="UP000186074">
    <property type="component" value="Chromosome"/>
</dbReference>
<name>A0A1P8KN94_9BACT</name>
<evidence type="ECO:0000259" key="1">
    <source>
        <dbReference type="Pfam" id="PF07603"/>
    </source>
</evidence>
<keyword evidence="3" id="KW-1185">Reference proteome</keyword>
<dbReference type="PANTHER" id="PTHR35812:SF1">
    <property type="entry name" value="LIPOPROTEIN"/>
    <property type="match status" value="1"/>
</dbReference>
<dbReference type="STRING" id="1850254.LPB137_09105"/>
<dbReference type="Pfam" id="PF07603">
    <property type="entry name" value="Lcl_C"/>
    <property type="match status" value="1"/>
</dbReference>
<reference evidence="2 3" key="1">
    <citation type="submission" date="2017-01" db="EMBL/GenBank/DDBJ databases">
        <title>Genome sequencing of Arcobacter sp. LPB0137.</title>
        <authorList>
            <person name="Lee G.-W."/>
            <person name="Yi H."/>
        </authorList>
    </citation>
    <scope>NUCLEOTIDE SEQUENCE [LARGE SCALE GENOMIC DNA]</scope>
    <source>
        <strain evidence="2 3">LPB0137</strain>
    </source>
</reference>
<dbReference type="PANTHER" id="PTHR35812">
    <property type="entry name" value="LIPOPROTEIN"/>
    <property type="match status" value="1"/>
</dbReference>